<comment type="caution">
    <text evidence="1">The sequence shown here is derived from an EMBL/GenBank/DDBJ whole genome shotgun (WGS) entry which is preliminary data.</text>
</comment>
<dbReference type="RefSeq" id="WP_119377052.1">
    <property type="nucleotide sequence ID" value="NZ_QWFX01000013.1"/>
</dbReference>
<accession>A0A399REQ1</accession>
<dbReference type="EMBL" id="QWFX01000013">
    <property type="protein sequence ID" value="RIJ28517.1"/>
    <property type="molecule type" value="Genomic_DNA"/>
</dbReference>
<reference evidence="1 2" key="1">
    <citation type="submission" date="2018-08" db="EMBL/GenBank/DDBJ databases">
        <title>Henriciella mobilis sp. nov., isolated from seawater.</title>
        <authorList>
            <person name="Cheng H."/>
            <person name="Wu Y.-H."/>
            <person name="Xu X.-W."/>
            <person name="Guo L.-L."/>
        </authorList>
    </citation>
    <scope>NUCLEOTIDE SEQUENCE [LARGE SCALE GENOMIC DNA]</scope>
    <source>
        <strain evidence="1 2">JN25</strain>
    </source>
</reference>
<organism evidence="1 2">
    <name type="scientific">Henriciella mobilis</name>
    <dbReference type="NCBI Taxonomy" id="2305467"/>
    <lineage>
        <taxon>Bacteria</taxon>
        <taxon>Pseudomonadati</taxon>
        <taxon>Pseudomonadota</taxon>
        <taxon>Alphaproteobacteria</taxon>
        <taxon>Hyphomonadales</taxon>
        <taxon>Hyphomonadaceae</taxon>
        <taxon>Henriciella</taxon>
    </lineage>
</organism>
<evidence type="ECO:0000313" key="1">
    <source>
        <dbReference type="EMBL" id="RIJ28517.1"/>
    </source>
</evidence>
<gene>
    <name evidence="1" type="ORF">D1223_14155</name>
</gene>
<keyword evidence="2" id="KW-1185">Reference proteome</keyword>
<dbReference type="Proteomes" id="UP000266385">
    <property type="component" value="Unassembled WGS sequence"/>
</dbReference>
<sequence length="285" mass="32026">MARPFRWSFEKREQLGSWIDQAEGFRRPHPDDLNILRVSAARILAMSDGADLAFIGRSPENFYDYLCGCFSGLEGVPSLSLVPFSMRWEGEGGIAAIPAHKFSGLREAFEENGLSPARIAAANRSTALVDMIAYGGTMGALVKVLHRMANEDGTDWNAVQRRLKIIGLKVRTKNSPNTWRWQQHQKWLDLIPDAVIKNVSAPAGFVFLIANTDDKVTRSFHFGRWDEDKSGAEPPSAEQLRAMKQAAWLYDLGKTREERQRLSRLIAKRPEMKQAATRALVSALR</sequence>
<proteinExistence type="predicted"/>
<evidence type="ECO:0000313" key="2">
    <source>
        <dbReference type="Proteomes" id="UP000266385"/>
    </source>
</evidence>
<dbReference type="AlphaFoldDB" id="A0A399REQ1"/>
<name>A0A399REQ1_9PROT</name>
<protein>
    <submittedName>
        <fullName evidence="1">Uncharacterized protein</fullName>
    </submittedName>
</protein>
<dbReference type="OrthoDB" id="7625563at2"/>